<reference evidence="3 4" key="1">
    <citation type="journal article" date="2019" name="Int. J. Syst. Evol. Microbiol.">
        <title>The Global Catalogue of Microorganisms (GCM) 10K type strain sequencing project: providing services to taxonomists for standard genome sequencing and annotation.</title>
        <authorList>
            <consortium name="The Broad Institute Genomics Platform"/>
            <consortium name="The Broad Institute Genome Sequencing Center for Infectious Disease"/>
            <person name="Wu L."/>
            <person name="Ma J."/>
        </authorList>
    </citation>
    <scope>NUCLEOTIDE SEQUENCE [LARGE SCALE GENOMIC DNA]</scope>
    <source>
        <strain evidence="3 4">CGMCC 1.10390</strain>
    </source>
</reference>
<name>A0ABD6DL77_9EURY</name>
<keyword evidence="2" id="KW-0472">Membrane</keyword>
<evidence type="ECO:0000256" key="1">
    <source>
        <dbReference type="SAM" id="MobiDB-lite"/>
    </source>
</evidence>
<feature type="compositionally biased region" description="Low complexity" evidence="1">
    <location>
        <begin position="303"/>
        <end position="313"/>
    </location>
</feature>
<evidence type="ECO:0000313" key="4">
    <source>
        <dbReference type="Proteomes" id="UP001597034"/>
    </source>
</evidence>
<feature type="transmembrane region" description="Helical" evidence="2">
    <location>
        <begin position="147"/>
        <end position="172"/>
    </location>
</feature>
<dbReference type="EMBL" id="JBHUDO010000002">
    <property type="protein sequence ID" value="MFD1646145.1"/>
    <property type="molecule type" value="Genomic_DNA"/>
</dbReference>
<protein>
    <submittedName>
        <fullName evidence="3">ABC transporter permease</fullName>
    </submittedName>
</protein>
<feature type="transmembrane region" description="Helical" evidence="2">
    <location>
        <begin position="96"/>
        <end position="127"/>
    </location>
</feature>
<keyword evidence="2" id="KW-1133">Transmembrane helix</keyword>
<dbReference type="PANTHER" id="PTHR43471">
    <property type="entry name" value="ABC TRANSPORTER PERMEASE"/>
    <property type="match status" value="1"/>
</dbReference>
<comment type="caution">
    <text evidence="3">The sequence shown here is derived from an EMBL/GenBank/DDBJ whole genome shotgun (WGS) entry which is preliminary data.</text>
</comment>
<feature type="transmembrane region" description="Helical" evidence="2">
    <location>
        <begin position="55"/>
        <end position="75"/>
    </location>
</feature>
<evidence type="ECO:0000256" key="2">
    <source>
        <dbReference type="SAM" id="Phobius"/>
    </source>
</evidence>
<sequence length="331" mass="34125">MNGETDDLFAVVERELTIVSRTPAYIATAVGFAAVVWWLAFASSLTGYVPLVADLLTPVEVLVPLLAVAFGYRAIQADAASKELDVLRTYPLRPRTYVVGVFVGRATAVLSLVFATLLVAGLFVPLFGPPANPVIASHGGDGPFGAYLRFVLLATLYAAVVLAVVVAVSAVATQGRTAIAAAVGVFVVLTVGLDLGLVGALSTGLVGPDALRYLLALSPNSAFRGLTLALSVRTVEAATLPLSAVLANLVGLSLWLVASLVLATVTVWSDPPTERWRVVETLDDAGGSTARSAETPDEPSEPTAAESVDSSTDSSEDRPPGPSGAEGSPEN</sequence>
<feature type="region of interest" description="Disordered" evidence="1">
    <location>
        <begin position="282"/>
        <end position="331"/>
    </location>
</feature>
<feature type="transmembrane region" description="Helical" evidence="2">
    <location>
        <begin position="179"/>
        <end position="201"/>
    </location>
</feature>
<dbReference type="Proteomes" id="UP001597034">
    <property type="component" value="Unassembled WGS sequence"/>
</dbReference>
<evidence type="ECO:0000313" key="3">
    <source>
        <dbReference type="EMBL" id="MFD1646145.1"/>
    </source>
</evidence>
<feature type="transmembrane region" description="Helical" evidence="2">
    <location>
        <begin position="244"/>
        <end position="268"/>
    </location>
</feature>
<keyword evidence="2" id="KW-0812">Transmembrane</keyword>
<dbReference type="AlphaFoldDB" id="A0ABD6DL77"/>
<accession>A0ABD6DL77</accession>
<dbReference type="Pfam" id="PF12679">
    <property type="entry name" value="ABC2_membrane_2"/>
    <property type="match status" value="1"/>
</dbReference>
<gene>
    <name evidence="3" type="ORF">ACFSBL_10670</name>
</gene>
<dbReference type="PANTHER" id="PTHR43471:SF1">
    <property type="entry name" value="ABC TRANSPORTER PERMEASE PROTEIN NOSY-RELATED"/>
    <property type="match status" value="1"/>
</dbReference>
<feature type="transmembrane region" description="Helical" evidence="2">
    <location>
        <begin position="24"/>
        <end position="49"/>
    </location>
</feature>
<dbReference type="GO" id="GO:0005886">
    <property type="term" value="C:plasma membrane"/>
    <property type="evidence" value="ECO:0007669"/>
    <property type="project" value="UniProtKB-SubCell"/>
</dbReference>
<proteinExistence type="predicted"/>
<keyword evidence="4" id="KW-1185">Reference proteome</keyword>
<organism evidence="3 4">
    <name type="scientific">Haloarchaeobius litoreus</name>
    <dbReference type="NCBI Taxonomy" id="755306"/>
    <lineage>
        <taxon>Archaea</taxon>
        <taxon>Methanobacteriati</taxon>
        <taxon>Methanobacteriota</taxon>
        <taxon>Stenosarchaea group</taxon>
        <taxon>Halobacteria</taxon>
        <taxon>Halobacteriales</taxon>
        <taxon>Halorubellaceae</taxon>
        <taxon>Haloarchaeobius</taxon>
    </lineage>
</organism>
<dbReference type="RefSeq" id="WP_256398332.1">
    <property type="nucleotide sequence ID" value="NZ_JANHJR010000001.1"/>
</dbReference>